<sequence length="425" mass="48389">MNRLYMILLSAIALSCASPEKPITNPDDYSQYLNTSGENEKIKLAEEELTFWSDKFSESPNQYAYLSKMAAANNLLFDITGDIKYLNNARQNLQMAVDKTGESSAPLYRALAKTYITHHQFREANDCLIKADSLGEGHEATQKMLFDVKMELGEYDEAKRLLKSFQSEDDFHYLIRYSKWLDYQGNTEAAVAQLELAKAKAELMKNEGLRLWIYSNLGDFYGHIGKIEKSYEHYLKTLEIDPHYHYALKGIAWINFSHEKNTAEASRILAALEQAHPVPDYLLLRSEIADFNGDIEQKEDLEKTFIQLASNPAYGDMYNAYLVSLMETNPAKALELAHREVINRPTPQSYQLLASAYLLNDQKEKALNVAEKEVLEKTYEPKSLLAVAEIYAANGKTAKVAELKKELMNAAYELGPVVVRRVNQF</sequence>
<feature type="repeat" description="TPR" evidence="1">
    <location>
        <begin position="211"/>
        <end position="244"/>
    </location>
</feature>
<dbReference type="EMBL" id="LGTQ01000015">
    <property type="protein sequence ID" value="KPM46699.1"/>
    <property type="molecule type" value="Genomic_DNA"/>
</dbReference>
<dbReference type="PATRIC" id="fig|1605367.3.peg.1061"/>
<dbReference type="PROSITE" id="PS50005">
    <property type="entry name" value="TPR"/>
    <property type="match status" value="1"/>
</dbReference>
<proteinExistence type="predicted"/>
<dbReference type="AlphaFoldDB" id="A0A0P7C057"/>
<dbReference type="Gene3D" id="1.25.40.10">
    <property type="entry name" value="Tetratricopeptide repeat domain"/>
    <property type="match status" value="2"/>
</dbReference>
<reference evidence="2 3" key="1">
    <citation type="submission" date="2015-07" db="EMBL/GenBank/DDBJ databases">
        <title>The draft genome sequence of Leadbetterella sp. JN14-9.</title>
        <authorList>
            <person name="Liu Y."/>
            <person name="Du J."/>
            <person name="Shao Z."/>
        </authorList>
    </citation>
    <scope>NUCLEOTIDE SEQUENCE [LARGE SCALE GENOMIC DNA]</scope>
    <source>
        <strain evidence="2 3">JN14-9</strain>
    </source>
</reference>
<dbReference type="STRING" id="1605367.AFM12_18125"/>
<keyword evidence="1" id="KW-0802">TPR repeat</keyword>
<name>A0A0P7C057_9BACT</name>
<gene>
    <name evidence="2" type="ORF">AFM12_18125</name>
</gene>
<dbReference type="RefSeq" id="WP_055151421.1">
    <property type="nucleotide sequence ID" value="NZ_JXSZ01000015.1"/>
</dbReference>
<dbReference type="OrthoDB" id="1399920at2"/>
<evidence type="ECO:0000313" key="3">
    <source>
        <dbReference type="Proteomes" id="UP000050454"/>
    </source>
</evidence>
<protein>
    <submittedName>
        <fullName evidence="2">Uncharacterized protein</fullName>
    </submittedName>
</protein>
<dbReference type="SMART" id="SM00028">
    <property type="entry name" value="TPR"/>
    <property type="match status" value="1"/>
</dbReference>
<dbReference type="PROSITE" id="PS51257">
    <property type="entry name" value="PROKAR_LIPOPROTEIN"/>
    <property type="match status" value="1"/>
</dbReference>
<comment type="caution">
    <text evidence="2">The sequence shown here is derived from an EMBL/GenBank/DDBJ whole genome shotgun (WGS) entry which is preliminary data.</text>
</comment>
<dbReference type="InterPro" id="IPR019734">
    <property type="entry name" value="TPR_rpt"/>
</dbReference>
<accession>A0A0P7C057</accession>
<dbReference type="InterPro" id="IPR011990">
    <property type="entry name" value="TPR-like_helical_dom_sf"/>
</dbReference>
<evidence type="ECO:0000256" key="1">
    <source>
        <dbReference type="PROSITE-ProRule" id="PRU00339"/>
    </source>
</evidence>
<evidence type="ECO:0000313" key="2">
    <source>
        <dbReference type="EMBL" id="KPM46699.1"/>
    </source>
</evidence>
<dbReference type="SUPFAM" id="SSF48452">
    <property type="entry name" value="TPR-like"/>
    <property type="match status" value="3"/>
</dbReference>
<dbReference type="Proteomes" id="UP000050454">
    <property type="component" value="Unassembled WGS sequence"/>
</dbReference>
<dbReference type="Pfam" id="PF13181">
    <property type="entry name" value="TPR_8"/>
    <property type="match status" value="1"/>
</dbReference>
<keyword evidence="3" id="KW-1185">Reference proteome</keyword>
<organism evidence="2 3">
    <name type="scientific">Jiulongibacter sediminis</name>
    <dbReference type="NCBI Taxonomy" id="1605367"/>
    <lineage>
        <taxon>Bacteria</taxon>
        <taxon>Pseudomonadati</taxon>
        <taxon>Bacteroidota</taxon>
        <taxon>Cytophagia</taxon>
        <taxon>Cytophagales</taxon>
        <taxon>Leadbetterellaceae</taxon>
        <taxon>Jiulongibacter</taxon>
    </lineage>
</organism>